<dbReference type="AlphaFoldDB" id="A0AAV4V5Q9"/>
<sequence>MAASMKSFSSIRAALLKGRKYHSAQSPSEHMNGEDRAWRGPRIFRGIVTYAPWSHSIRPYLSKFSTLLSFLAGCAISVVRRDFSQCDNHLERAPQRTRCRDLLSLGWFEEPDPWSAVQWIYHAYLLKPTTPLLFVVATTTRKLYNLAEEEKARQGKTSSAAIANPAVGTCFLTSFNLGQGFVRQ</sequence>
<gene>
    <name evidence="1" type="ORF">CDAR_381911</name>
</gene>
<accession>A0AAV4V5Q9</accession>
<comment type="caution">
    <text evidence="1">The sequence shown here is derived from an EMBL/GenBank/DDBJ whole genome shotgun (WGS) entry which is preliminary data.</text>
</comment>
<organism evidence="1 2">
    <name type="scientific">Caerostris darwini</name>
    <dbReference type="NCBI Taxonomy" id="1538125"/>
    <lineage>
        <taxon>Eukaryota</taxon>
        <taxon>Metazoa</taxon>
        <taxon>Ecdysozoa</taxon>
        <taxon>Arthropoda</taxon>
        <taxon>Chelicerata</taxon>
        <taxon>Arachnida</taxon>
        <taxon>Araneae</taxon>
        <taxon>Araneomorphae</taxon>
        <taxon>Entelegynae</taxon>
        <taxon>Araneoidea</taxon>
        <taxon>Araneidae</taxon>
        <taxon>Caerostris</taxon>
    </lineage>
</organism>
<evidence type="ECO:0000313" key="2">
    <source>
        <dbReference type="Proteomes" id="UP001054837"/>
    </source>
</evidence>
<dbReference type="EMBL" id="BPLQ01012408">
    <property type="protein sequence ID" value="GIY65270.1"/>
    <property type="molecule type" value="Genomic_DNA"/>
</dbReference>
<name>A0AAV4V5Q9_9ARAC</name>
<protein>
    <submittedName>
        <fullName evidence="1">Uncharacterized protein</fullName>
    </submittedName>
</protein>
<keyword evidence="2" id="KW-1185">Reference proteome</keyword>
<proteinExistence type="predicted"/>
<evidence type="ECO:0000313" key="1">
    <source>
        <dbReference type="EMBL" id="GIY65270.1"/>
    </source>
</evidence>
<dbReference type="Proteomes" id="UP001054837">
    <property type="component" value="Unassembled WGS sequence"/>
</dbReference>
<reference evidence="1 2" key="1">
    <citation type="submission" date="2021-06" db="EMBL/GenBank/DDBJ databases">
        <title>Caerostris darwini draft genome.</title>
        <authorList>
            <person name="Kono N."/>
            <person name="Arakawa K."/>
        </authorList>
    </citation>
    <scope>NUCLEOTIDE SEQUENCE [LARGE SCALE GENOMIC DNA]</scope>
</reference>